<reference evidence="1" key="1">
    <citation type="submission" date="2021-05" db="EMBL/GenBank/DDBJ databases">
        <authorList>
            <person name="Arsene-Ploetze F."/>
        </authorList>
    </citation>
    <scope>NUCLEOTIDE SEQUENCE</scope>
    <source>
        <strain evidence="1">DSM 42138</strain>
    </source>
</reference>
<dbReference type="Proteomes" id="UP001152519">
    <property type="component" value="Unassembled WGS sequence"/>
</dbReference>
<comment type="caution">
    <text evidence="1">The sequence shown here is derived from an EMBL/GenBank/DDBJ whole genome shotgun (WGS) entry which is preliminary data.</text>
</comment>
<name>A0A9W4DML0_9ACTN</name>
<proteinExistence type="predicted"/>
<sequence length="25" mass="2962">MTEIRFAISAKWHNMIARHQSTYGI</sequence>
<dbReference type="EMBL" id="CAJSLV010000044">
    <property type="protein sequence ID" value="CAG6392388.1"/>
    <property type="molecule type" value="Genomic_DNA"/>
</dbReference>
<dbReference type="AlphaFoldDB" id="A0A9W4DML0"/>
<organism evidence="1 2">
    <name type="scientific">Actinacidiphila cocklensis</name>
    <dbReference type="NCBI Taxonomy" id="887465"/>
    <lineage>
        <taxon>Bacteria</taxon>
        <taxon>Bacillati</taxon>
        <taxon>Actinomycetota</taxon>
        <taxon>Actinomycetes</taxon>
        <taxon>Kitasatosporales</taxon>
        <taxon>Streptomycetaceae</taxon>
        <taxon>Actinacidiphila</taxon>
    </lineage>
</organism>
<gene>
    <name evidence="1" type="ORF">SCOCK_160170</name>
</gene>
<evidence type="ECO:0000313" key="2">
    <source>
        <dbReference type="Proteomes" id="UP001152519"/>
    </source>
</evidence>
<keyword evidence="2" id="KW-1185">Reference proteome</keyword>
<protein>
    <submittedName>
        <fullName evidence="1">Uncharacterized protein</fullName>
    </submittedName>
</protein>
<accession>A0A9W4DML0</accession>
<evidence type="ECO:0000313" key="1">
    <source>
        <dbReference type="EMBL" id="CAG6392388.1"/>
    </source>
</evidence>